<name>D4ZEB9_SHEVD</name>
<dbReference type="AlphaFoldDB" id="D4ZEB9"/>
<dbReference type="HOGENOM" id="CLU_066015_1_0_6"/>
<dbReference type="RefSeq" id="WP_013053464.1">
    <property type="nucleotide sequence ID" value="NC_014012.1"/>
</dbReference>
<keyword evidence="3" id="KW-1185">Reference proteome</keyword>
<keyword evidence="1" id="KW-0732">Signal</keyword>
<dbReference type="STRING" id="637905.SVI_4209"/>
<gene>
    <name evidence="2" type="ordered locus">SVI_4209</name>
</gene>
<feature type="signal peptide" evidence="1">
    <location>
        <begin position="1"/>
        <end position="21"/>
    </location>
</feature>
<protein>
    <submittedName>
        <fullName evidence="2">Uncharacterized protein</fullName>
    </submittedName>
</protein>
<evidence type="ECO:0000313" key="2">
    <source>
        <dbReference type="EMBL" id="BAJ04180.1"/>
    </source>
</evidence>
<dbReference type="EMBL" id="AP011177">
    <property type="protein sequence ID" value="BAJ04180.1"/>
    <property type="molecule type" value="Genomic_DNA"/>
</dbReference>
<feature type="chain" id="PRO_5003067654" evidence="1">
    <location>
        <begin position="22"/>
        <end position="290"/>
    </location>
</feature>
<dbReference type="SUPFAM" id="SSF53850">
    <property type="entry name" value="Periplasmic binding protein-like II"/>
    <property type="match status" value="1"/>
</dbReference>
<sequence>MRAIILLLLISSLVLASNTRAAPIIIQPQKSADDASYSYYVDLITLILELTREKYGAASLVESELIYTQNRAFSALKQGRLDLFWAGTNKQREAEFRAIRVPLMGGLLGVRVPVIREEKYQAFQQIGTSGQLKALIACQGDQWPDSDILESNGYRVERVTKFALMYSMLKQGRCDYFPRGITEVYAELGGADKQDLIPYDKILLSYPFPMYIFVSKDNEALALRLEQGLTSLTKQGKLQVFMQHHPVTKNVFPLEKYSDSKMFRLSNTNLPELTPLTHESLWLQIKTSRD</sequence>
<evidence type="ECO:0000256" key="1">
    <source>
        <dbReference type="SAM" id="SignalP"/>
    </source>
</evidence>
<dbReference type="KEGG" id="svo:SVI_4209"/>
<dbReference type="Proteomes" id="UP000002350">
    <property type="component" value="Chromosome"/>
</dbReference>
<dbReference type="eggNOG" id="COG0834">
    <property type="taxonomic scope" value="Bacteria"/>
</dbReference>
<evidence type="ECO:0000313" key="3">
    <source>
        <dbReference type="Proteomes" id="UP000002350"/>
    </source>
</evidence>
<proteinExistence type="predicted"/>
<organism evidence="2 3">
    <name type="scientific">Shewanella violacea (strain JCM 10179 / CIP 106290 / LMG 19151 / DSS12)</name>
    <dbReference type="NCBI Taxonomy" id="637905"/>
    <lineage>
        <taxon>Bacteria</taxon>
        <taxon>Pseudomonadati</taxon>
        <taxon>Pseudomonadota</taxon>
        <taxon>Gammaproteobacteria</taxon>
        <taxon>Alteromonadales</taxon>
        <taxon>Shewanellaceae</taxon>
        <taxon>Shewanella</taxon>
    </lineage>
</organism>
<dbReference type="OrthoDB" id="547680at2"/>
<accession>D4ZEB9</accession>
<dbReference type="Gene3D" id="3.40.190.10">
    <property type="entry name" value="Periplasmic binding protein-like II"/>
    <property type="match status" value="2"/>
</dbReference>
<reference evidence="3" key="1">
    <citation type="journal article" date="2010" name="Mol. Biosyst.">
        <title>Complete genome sequence and comparative analysis of Shewanella violacea, a psychrophilic and piezophilic bacterium from deep sea floor sediments.</title>
        <authorList>
            <person name="Aono E."/>
            <person name="Baba T."/>
            <person name="Ara T."/>
            <person name="Nishi T."/>
            <person name="Nakamichi T."/>
            <person name="Inamoto E."/>
            <person name="Toyonaga H."/>
            <person name="Hasegawa M."/>
            <person name="Takai Y."/>
            <person name="Okumura Y."/>
            <person name="Baba M."/>
            <person name="Tomita M."/>
            <person name="Kato C."/>
            <person name="Oshima T."/>
            <person name="Nakasone K."/>
            <person name="Mori H."/>
        </authorList>
    </citation>
    <scope>NUCLEOTIDE SEQUENCE [LARGE SCALE GENOMIC DNA]</scope>
    <source>
        <strain evidence="3">JCM 10179 / CIP 106290 / LMG 19151 / DSS12</strain>
    </source>
</reference>